<dbReference type="OrthoDB" id="45365at2759"/>
<keyword evidence="4" id="KW-1185">Reference proteome</keyword>
<dbReference type="Gene3D" id="2.120.10.80">
    <property type="entry name" value="Kelch-type beta propeller"/>
    <property type="match status" value="1"/>
</dbReference>
<dbReference type="Pfam" id="PF01344">
    <property type="entry name" value="Kelch_1"/>
    <property type="match status" value="4"/>
</dbReference>
<dbReference type="SMART" id="SM00612">
    <property type="entry name" value="Kelch"/>
    <property type="match status" value="4"/>
</dbReference>
<dbReference type="PANTHER" id="PTHR24412">
    <property type="entry name" value="KELCH PROTEIN"/>
    <property type="match status" value="1"/>
</dbReference>
<protein>
    <submittedName>
        <fullName evidence="3">Ring canal kelch</fullName>
    </submittedName>
</protein>
<evidence type="ECO:0000313" key="3">
    <source>
        <dbReference type="EMBL" id="KAF0750482.1"/>
    </source>
</evidence>
<evidence type="ECO:0000256" key="1">
    <source>
        <dbReference type="ARBA" id="ARBA00022441"/>
    </source>
</evidence>
<reference evidence="3 4" key="1">
    <citation type="submission" date="2019-08" db="EMBL/GenBank/DDBJ databases">
        <title>Whole genome of Aphis craccivora.</title>
        <authorList>
            <person name="Voronova N.V."/>
            <person name="Shulinski R.S."/>
            <person name="Bandarenka Y.V."/>
            <person name="Zhorov D.G."/>
            <person name="Warner D."/>
        </authorList>
    </citation>
    <scope>NUCLEOTIDE SEQUENCE [LARGE SCALE GENOMIC DNA]</scope>
    <source>
        <strain evidence="3">180601</strain>
        <tissue evidence="3">Whole Body</tissue>
    </source>
</reference>
<dbReference type="AlphaFoldDB" id="A0A6G0Y786"/>
<accession>A0A6G0Y786</accession>
<evidence type="ECO:0000256" key="2">
    <source>
        <dbReference type="ARBA" id="ARBA00022737"/>
    </source>
</evidence>
<proteinExistence type="predicted"/>
<dbReference type="PANTHER" id="PTHR24412:SF441">
    <property type="entry name" value="KELCH-LIKE PROTEIN 28"/>
    <property type="match status" value="1"/>
</dbReference>
<name>A0A6G0Y786_APHCR</name>
<dbReference type="Gene3D" id="1.25.40.420">
    <property type="match status" value="1"/>
</dbReference>
<keyword evidence="1" id="KW-0880">Kelch repeat</keyword>
<comment type="caution">
    <text evidence="3">The sequence shown here is derived from an EMBL/GenBank/DDBJ whole genome shotgun (WGS) entry which is preliminary data.</text>
</comment>
<evidence type="ECO:0000313" key="4">
    <source>
        <dbReference type="Proteomes" id="UP000478052"/>
    </source>
</evidence>
<dbReference type="InterPro" id="IPR015915">
    <property type="entry name" value="Kelch-typ_b-propeller"/>
</dbReference>
<organism evidence="3 4">
    <name type="scientific">Aphis craccivora</name>
    <name type="common">Cowpea aphid</name>
    <dbReference type="NCBI Taxonomy" id="307492"/>
    <lineage>
        <taxon>Eukaryota</taxon>
        <taxon>Metazoa</taxon>
        <taxon>Ecdysozoa</taxon>
        <taxon>Arthropoda</taxon>
        <taxon>Hexapoda</taxon>
        <taxon>Insecta</taxon>
        <taxon>Pterygota</taxon>
        <taxon>Neoptera</taxon>
        <taxon>Paraneoptera</taxon>
        <taxon>Hemiptera</taxon>
        <taxon>Sternorrhyncha</taxon>
        <taxon>Aphidomorpha</taxon>
        <taxon>Aphidoidea</taxon>
        <taxon>Aphididae</taxon>
        <taxon>Aphidini</taxon>
        <taxon>Aphis</taxon>
        <taxon>Aphis</taxon>
    </lineage>
</organism>
<dbReference type="EMBL" id="VUJU01005703">
    <property type="protein sequence ID" value="KAF0750482.1"/>
    <property type="molecule type" value="Genomic_DNA"/>
</dbReference>
<sequence length="348" mass="39812">MYIVTSIIKWVNHEWSDRKHLLANLLKYINLPSASKHLIIEGIAEESSEYTVVLIFGWFLTMSECFTEWYDLYTCQWNLGPKISGYDKKTSLVVQDRDFVYAFYILCTYKSVYRLDLSLRPLSWVETKSMYCQRSQLGVAILNYWIYAVGGFDGNHELNKVEAFDVHTKEWKMVSSMSTNRANVSVGVLNHFLYAIGGFGGLSRQHLKSVECYDPIVDRWTPIAEMYVSRSSPGVGVLNGQIYVIGEHDGQLSHKSVDVYNPKTKHWTSITDIHVYCTNPGMSVVVLHDLLYVLGGRNEFNDDDSSVEIYNPYTDTWEYRITSSSGFVNINGGEVINKCPLFIKKSSI</sequence>
<dbReference type="InterPro" id="IPR006652">
    <property type="entry name" value="Kelch_1"/>
</dbReference>
<gene>
    <name evidence="3" type="ORF">FWK35_00019592</name>
</gene>
<keyword evidence="2" id="KW-0677">Repeat</keyword>
<dbReference type="Proteomes" id="UP000478052">
    <property type="component" value="Unassembled WGS sequence"/>
</dbReference>
<dbReference type="SUPFAM" id="SSF117281">
    <property type="entry name" value="Kelch motif"/>
    <property type="match status" value="2"/>
</dbReference>